<name>A0A162BP08_9GAMM</name>
<organism evidence="2 3">
    <name type="scientific">Pseudoalteromonas luteoviolacea CPMOR-1</name>
    <dbReference type="NCBI Taxonomy" id="1365248"/>
    <lineage>
        <taxon>Bacteria</taxon>
        <taxon>Pseudomonadati</taxon>
        <taxon>Pseudomonadota</taxon>
        <taxon>Gammaproteobacteria</taxon>
        <taxon>Alteromonadales</taxon>
        <taxon>Pseudoalteromonadaceae</taxon>
        <taxon>Pseudoalteromonas</taxon>
    </lineage>
</organism>
<evidence type="ECO:0000313" key="3">
    <source>
        <dbReference type="Proteomes" id="UP000076486"/>
    </source>
</evidence>
<dbReference type="RefSeq" id="WP_081220999.1">
    <property type="nucleotide sequence ID" value="NZ_AUYC01000019.1"/>
</dbReference>
<feature type="region of interest" description="Disordered" evidence="1">
    <location>
        <begin position="71"/>
        <end position="114"/>
    </location>
</feature>
<gene>
    <name evidence="2" type="ORF">N473_12900</name>
</gene>
<accession>A0A162BP08</accession>
<evidence type="ECO:0000256" key="1">
    <source>
        <dbReference type="SAM" id="MobiDB-lite"/>
    </source>
</evidence>
<proteinExistence type="predicted"/>
<protein>
    <submittedName>
        <fullName evidence="2">Uncharacterized protein</fullName>
    </submittedName>
</protein>
<dbReference type="PATRIC" id="fig|1365248.3.peg.1489"/>
<dbReference type="Proteomes" id="UP000076486">
    <property type="component" value="Unassembled WGS sequence"/>
</dbReference>
<dbReference type="EMBL" id="AUYC01000019">
    <property type="protein sequence ID" value="KZN64930.1"/>
    <property type="molecule type" value="Genomic_DNA"/>
</dbReference>
<comment type="caution">
    <text evidence="2">The sequence shown here is derived from an EMBL/GenBank/DDBJ whole genome shotgun (WGS) entry which is preliminary data.</text>
</comment>
<sequence>MNNSKQPIDRGRLMCVVDTYQSKELDAKGQPKVKNKYLQVGEATLWNADNGGTFTKVRRLLPAPSYPSEEVIWWDSQEQNNQQGHQQGQQQGHQQNHQQNHQQGYQQGHHQNGY</sequence>
<reference evidence="2 3" key="1">
    <citation type="submission" date="2013-07" db="EMBL/GenBank/DDBJ databases">
        <title>Comparative Genomic and Metabolomic Analysis of Twelve Strains of Pseudoalteromonas luteoviolacea.</title>
        <authorList>
            <person name="Vynne N.G."/>
            <person name="Mansson M."/>
            <person name="Gram L."/>
        </authorList>
    </citation>
    <scope>NUCLEOTIDE SEQUENCE [LARGE SCALE GENOMIC DNA]</scope>
    <source>
        <strain evidence="2 3">CPMOR-1</strain>
    </source>
</reference>
<evidence type="ECO:0000313" key="2">
    <source>
        <dbReference type="EMBL" id="KZN64930.1"/>
    </source>
</evidence>
<dbReference type="AlphaFoldDB" id="A0A162BP08"/>
<feature type="compositionally biased region" description="Low complexity" evidence="1">
    <location>
        <begin position="79"/>
        <end position="114"/>
    </location>
</feature>